<protein>
    <submittedName>
        <fullName evidence="5">AraC family transcriptional regulator</fullName>
    </submittedName>
</protein>
<feature type="domain" description="HTH araC/xylS-type" evidence="4">
    <location>
        <begin position="225"/>
        <end position="326"/>
    </location>
</feature>
<dbReference type="Pfam" id="PF14525">
    <property type="entry name" value="AraC_binding_2"/>
    <property type="match status" value="1"/>
</dbReference>
<dbReference type="InterPro" id="IPR020449">
    <property type="entry name" value="Tscrpt_reg_AraC-type_HTH"/>
</dbReference>
<dbReference type="PRINTS" id="PR00032">
    <property type="entry name" value="HTHARAC"/>
</dbReference>
<sequence length="336" mass="37793">MITRQFITQLPYLPQFRSLLLSSGASWASAEISAFSVADGSLYDDDKSLHDMIHVLTFSRLIGGGAIGIARAAVQKIARYPALPGSDGETDVLVLVVLQGCGSFTQDGITMQAGPGDIVFRHTHSPYSLQIEATMKALVLQIPDHRFFGACMRNRKRFEPRLISRDAPSAMLATTVALTSLRRLSIMSVPEVYFTEQAVIRLFSAAYVSAVPTDNKFKEMPQRWEHLTALIEAEACDPELTLKRIAERVGISTRFVHKLFQQNGVRFGNYLLACRLEHARAELENPHFEHLNVSEIAYRSGFIDPSHFSRTFRIRFDVTPSIYRKRFVTQELQAKQ</sequence>
<evidence type="ECO:0000313" key="6">
    <source>
        <dbReference type="Proteomes" id="UP001629432"/>
    </source>
</evidence>
<keyword evidence="3" id="KW-0804">Transcription</keyword>
<dbReference type="Proteomes" id="UP001629432">
    <property type="component" value="Unassembled WGS sequence"/>
</dbReference>
<evidence type="ECO:0000256" key="2">
    <source>
        <dbReference type="ARBA" id="ARBA00023125"/>
    </source>
</evidence>
<accession>A0ABW9E0A6</accession>
<evidence type="ECO:0000259" key="4">
    <source>
        <dbReference type="PROSITE" id="PS01124"/>
    </source>
</evidence>
<proteinExistence type="predicted"/>
<dbReference type="SUPFAM" id="SSF46689">
    <property type="entry name" value="Homeodomain-like"/>
    <property type="match status" value="1"/>
</dbReference>
<dbReference type="InterPro" id="IPR009057">
    <property type="entry name" value="Homeodomain-like_sf"/>
</dbReference>
<dbReference type="SMART" id="SM00342">
    <property type="entry name" value="HTH_ARAC"/>
    <property type="match status" value="1"/>
</dbReference>
<dbReference type="PROSITE" id="PS01124">
    <property type="entry name" value="HTH_ARAC_FAMILY_2"/>
    <property type="match status" value="1"/>
</dbReference>
<dbReference type="PANTHER" id="PTHR46796:SF6">
    <property type="entry name" value="ARAC SUBFAMILY"/>
    <property type="match status" value="1"/>
</dbReference>
<keyword evidence="6" id="KW-1185">Reference proteome</keyword>
<evidence type="ECO:0000256" key="1">
    <source>
        <dbReference type="ARBA" id="ARBA00023015"/>
    </source>
</evidence>
<dbReference type="InterPro" id="IPR050204">
    <property type="entry name" value="AraC_XylS_family_regulators"/>
</dbReference>
<dbReference type="PANTHER" id="PTHR46796">
    <property type="entry name" value="HTH-TYPE TRANSCRIPTIONAL ACTIVATOR RHAS-RELATED"/>
    <property type="match status" value="1"/>
</dbReference>
<keyword evidence="2" id="KW-0238">DNA-binding</keyword>
<gene>
    <name evidence="5" type="ORF">PQQ63_27740</name>
</gene>
<dbReference type="Pfam" id="PF12833">
    <property type="entry name" value="HTH_18"/>
    <property type="match status" value="1"/>
</dbReference>
<reference evidence="5 6" key="1">
    <citation type="journal article" date="2024" name="Chem. Sci.">
        <title>Discovery of megapolipeptins by genome mining of a Burkholderiales bacteria collection.</title>
        <authorList>
            <person name="Paulo B.S."/>
            <person name="Recchia M.J.J."/>
            <person name="Lee S."/>
            <person name="Fergusson C.H."/>
            <person name="Romanowski S.B."/>
            <person name="Hernandez A."/>
            <person name="Krull N."/>
            <person name="Liu D.Y."/>
            <person name="Cavanagh H."/>
            <person name="Bos A."/>
            <person name="Gray C.A."/>
            <person name="Murphy B.T."/>
            <person name="Linington R.G."/>
            <person name="Eustaquio A.S."/>
        </authorList>
    </citation>
    <scope>NUCLEOTIDE SEQUENCE [LARGE SCALE GENOMIC DNA]</scope>
    <source>
        <strain evidence="5 6">RL17-338-BIC-A</strain>
    </source>
</reference>
<name>A0ABW9E0A6_9BURK</name>
<dbReference type="RefSeq" id="WP_408232167.1">
    <property type="nucleotide sequence ID" value="NZ_JAQQCF010000029.1"/>
</dbReference>
<evidence type="ECO:0000313" key="5">
    <source>
        <dbReference type="EMBL" id="MFM0640496.1"/>
    </source>
</evidence>
<keyword evidence="1" id="KW-0805">Transcription regulation</keyword>
<organism evidence="5 6">
    <name type="scientific">Paraburkholderia metrosideri</name>
    <dbReference type="NCBI Taxonomy" id="580937"/>
    <lineage>
        <taxon>Bacteria</taxon>
        <taxon>Pseudomonadati</taxon>
        <taxon>Pseudomonadota</taxon>
        <taxon>Betaproteobacteria</taxon>
        <taxon>Burkholderiales</taxon>
        <taxon>Burkholderiaceae</taxon>
        <taxon>Paraburkholderia</taxon>
    </lineage>
</organism>
<evidence type="ECO:0000256" key="3">
    <source>
        <dbReference type="ARBA" id="ARBA00023163"/>
    </source>
</evidence>
<dbReference type="Gene3D" id="1.10.10.60">
    <property type="entry name" value="Homeodomain-like"/>
    <property type="match status" value="1"/>
</dbReference>
<dbReference type="EMBL" id="JAQQCF010000029">
    <property type="protein sequence ID" value="MFM0640496.1"/>
    <property type="molecule type" value="Genomic_DNA"/>
</dbReference>
<comment type="caution">
    <text evidence="5">The sequence shown here is derived from an EMBL/GenBank/DDBJ whole genome shotgun (WGS) entry which is preliminary data.</text>
</comment>
<dbReference type="InterPro" id="IPR035418">
    <property type="entry name" value="AraC-bd_2"/>
</dbReference>
<dbReference type="InterPro" id="IPR018060">
    <property type="entry name" value="HTH_AraC"/>
</dbReference>